<dbReference type="GO" id="GO:0005886">
    <property type="term" value="C:plasma membrane"/>
    <property type="evidence" value="ECO:0007669"/>
    <property type="project" value="UniProtKB-SubCell"/>
</dbReference>
<dbReference type="AlphaFoldDB" id="A0AAE3HLF2"/>
<proteinExistence type="predicted"/>
<keyword evidence="1" id="KW-1133">Transmembrane helix</keyword>
<gene>
    <name evidence="2" type="ORF">J2T55_001304</name>
</gene>
<keyword evidence="3" id="KW-1185">Reference proteome</keyword>
<evidence type="ECO:0000313" key="3">
    <source>
        <dbReference type="Proteomes" id="UP001204445"/>
    </source>
</evidence>
<feature type="transmembrane region" description="Helical" evidence="1">
    <location>
        <begin position="112"/>
        <end position="133"/>
    </location>
</feature>
<dbReference type="Pfam" id="PF12679">
    <property type="entry name" value="ABC2_membrane_2"/>
    <property type="match status" value="1"/>
</dbReference>
<reference evidence="2" key="1">
    <citation type="submission" date="2022-08" db="EMBL/GenBank/DDBJ databases">
        <title>Genomic Encyclopedia of Type Strains, Phase III (KMG-III): the genomes of soil and plant-associated and newly described type strains.</title>
        <authorList>
            <person name="Whitman W."/>
        </authorList>
    </citation>
    <scope>NUCLEOTIDE SEQUENCE</scope>
    <source>
        <strain evidence="2">HMT 1</strain>
    </source>
</reference>
<evidence type="ECO:0000313" key="2">
    <source>
        <dbReference type="EMBL" id="MCS3903284.1"/>
    </source>
</evidence>
<feature type="transmembrane region" description="Helical" evidence="1">
    <location>
        <begin position="20"/>
        <end position="44"/>
    </location>
</feature>
<feature type="transmembrane region" description="Helical" evidence="1">
    <location>
        <begin position="170"/>
        <end position="190"/>
    </location>
</feature>
<accession>A0AAE3HLF2</accession>
<name>A0AAE3HLF2_9GAMM</name>
<dbReference type="GO" id="GO:0140359">
    <property type="term" value="F:ABC-type transporter activity"/>
    <property type="evidence" value="ECO:0007669"/>
    <property type="project" value="InterPro"/>
</dbReference>
<dbReference type="RefSeq" id="WP_259054936.1">
    <property type="nucleotide sequence ID" value="NZ_JANUCT010000007.1"/>
</dbReference>
<comment type="caution">
    <text evidence="2">The sequence shown here is derived from an EMBL/GenBank/DDBJ whole genome shotgun (WGS) entry which is preliminary data.</text>
</comment>
<dbReference type="EMBL" id="JANUCT010000007">
    <property type="protein sequence ID" value="MCS3903284.1"/>
    <property type="molecule type" value="Genomic_DNA"/>
</dbReference>
<keyword evidence="1" id="KW-0472">Membrane</keyword>
<dbReference type="Proteomes" id="UP001204445">
    <property type="component" value="Unassembled WGS sequence"/>
</dbReference>
<protein>
    <submittedName>
        <fullName evidence="2">ABC-2 type transport system permease protein</fullName>
    </submittedName>
</protein>
<dbReference type="PANTHER" id="PTHR43471">
    <property type="entry name" value="ABC TRANSPORTER PERMEASE"/>
    <property type="match status" value="1"/>
</dbReference>
<organism evidence="2 3">
    <name type="scientific">Methylohalomonas lacus</name>
    <dbReference type="NCBI Taxonomy" id="398773"/>
    <lineage>
        <taxon>Bacteria</taxon>
        <taxon>Pseudomonadati</taxon>
        <taxon>Pseudomonadota</taxon>
        <taxon>Gammaproteobacteria</taxon>
        <taxon>Methylohalomonadales</taxon>
        <taxon>Methylohalomonadaceae</taxon>
        <taxon>Methylohalomonas</taxon>
    </lineage>
</organism>
<keyword evidence="1" id="KW-0812">Transmembrane</keyword>
<evidence type="ECO:0000256" key="1">
    <source>
        <dbReference type="SAM" id="Phobius"/>
    </source>
</evidence>
<feature type="transmembrane region" description="Helical" evidence="1">
    <location>
        <begin position="56"/>
        <end position="77"/>
    </location>
</feature>
<feature type="transmembrane region" description="Helical" evidence="1">
    <location>
        <begin position="145"/>
        <end position="164"/>
    </location>
</feature>
<feature type="transmembrane region" description="Helical" evidence="1">
    <location>
        <begin position="223"/>
        <end position="241"/>
    </location>
</feature>
<sequence length="248" mass="26702">MNSVFAIAGHELRRLFVSPLAWITLAAVELLLAIFFFVLVYQFLNAPGVAEIGVTNFVGAGLLQVTGILLLLVTPFVTMRLFSEEYRSGSLKLLLSSPVTLTQIVLGKYLGIYTFLLIMLAIIAAMPLSLAVGTTLDFGQLGAGLLGLALLMAAFAAIGLFISTLTAQPAVAAITTFAVLFILWILNLAASSATEHVAAVLSYLSLLQHYNALLKGVFNSVDVVFYVLLVLLFLILTIWRLDGERLHG</sequence>